<evidence type="ECO:0000313" key="3">
    <source>
        <dbReference type="Proteomes" id="UP000324800"/>
    </source>
</evidence>
<comment type="caution">
    <text evidence="2">The sequence shown here is derived from an EMBL/GenBank/DDBJ whole genome shotgun (WGS) entry which is preliminary data.</text>
</comment>
<protein>
    <submittedName>
        <fullName evidence="2">Uncharacterized protein</fullName>
    </submittedName>
</protein>
<feature type="compositionally biased region" description="Basic and acidic residues" evidence="1">
    <location>
        <begin position="53"/>
        <end position="67"/>
    </location>
</feature>
<name>A0A5J4X9U4_9EUKA</name>
<gene>
    <name evidence="2" type="ORF">EZS28_000611</name>
</gene>
<dbReference type="EMBL" id="SNRW01000052">
    <property type="protein sequence ID" value="KAA6403870.1"/>
    <property type="molecule type" value="Genomic_DNA"/>
</dbReference>
<evidence type="ECO:0000256" key="1">
    <source>
        <dbReference type="SAM" id="MobiDB-lite"/>
    </source>
</evidence>
<feature type="compositionally biased region" description="Acidic residues" evidence="1">
    <location>
        <begin position="26"/>
        <end position="43"/>
    </location>
</feature>
<proteinExistence type="predicted"/>
<dbReference type="AlphaFoldDB" id="A0A5J4X9U4"/>
<reference evidence="2 3" key="1">
    <citation type="submission" date="2019-03" db="EMBL/GenBank/DDBJ databases">
        <title>Single cell metagenomics reveals metabolic interactions within the superorganism composed of flagellate Streblomastix strix and complex community of Bacteroidetes bacteria on its surface.</title>
        <authorList>
            <person name="Treitli S.C."/>
            <person name="Kolisko M."/>
            <person name="Husnik F."/>
            <person name="Keeling P."/>
            <person name="Hampl V."/>
        </authorList>
    </citation>
    <scope>NUCLEOTIDE SEQUENCE [LARGE SCALE GENOMIC DNA]</scope>
    <source>
        <strain evidence="2">ST1C</strain>
    </source>
</reference>
<accession>A0A5J4X9U4</accession>
<evidence type="ECO:0000313" key="2">
    <source>
        <dbReference type="EMBL" id="KAA6403870.1"/>
    </source>
</evidence>
<sequence>MSIEKQALKLAQGWQKKTRKGRDGHEGEDEGSEEDEEEDDDEQGNIYKLQRMNKTDVDQNGDKIKKG</sequence>
<organism evidence="2 3">
    <name type="scientific">Streblomastix strix</name>
    <dbReference type="NCBI Taxonomy" id="222440"/>
    <lineage>
        <taxon>Eukaryota</taxon>
        <taxon>Metamonada</taxon>
        <taxon>Preaxostyla</taxon>
        <taxon>Oxymonadida</taxon>
        <taxon>Streblomastigidae</taxon>
        <taxon>Streblomastix</taxon>
    </lineage>
</organism>
<feature type="region of interest" description="Disordered" evidence="1">
    <location>
        <begin position="1"/>
        <end position="67"/>
    </location>
</feature>
<dbReference type="Proteomes" id="UP000324800">
    <property type="component" value="Unassembled WGS sequence"/>
</dbReference>